<protein>
    <submittedName>
        <fullName evidence="5">HpcH/HpaI aldolase/citrate lyase family protein</fullName>
    </submittedName>
</protein>
<dbReference type="InterPro" id="IPR015813">
    <property type="entry name" value="Pyrv/PenolPyrv_kinase-like_dom"/>
</dbReference>
<reference evidence="5 6" key="1">
    <citation type="submission" date="2019-03" db="EMBL/GenBank/DDBJ databases">
        <title>Genomic Encyclopedia of Type Strains, Phase IV (KMG-IV): sequencing the most valuable type-strain genomes for metagenomic binning, comparative biology and taxonomic classification.</title>
        <authorList>
            <person name="Goeker M."/>
        </authorList>
    </citation>
    <scope>NUCLEOTIDE SEQUENCE [LARGE SCALE GENOMIC DNA]</scope>
    <source>
        <strain evidence="5 6">DSM 100433</strain>
    </source>
</reference>
<dbReference type="AlphaFoldDB" id="A0A9X8UKD7"/>
<dbReference type="Proteomes" id="UP000294682">
    <property type="component" value="Unassembled WGS sequence"/>
</dbReference>
<comment type="similarity">
    <text evidence="1">Belongs to the HpcH/HpaI aldolase family.</text>
</comment>
<dbReference type="SUPFAM" id="SSF51621">
    <property type="entry name" value="Phosphoenolpyruvate/pyruvate domain"/>
    <property type="match status" value="1"/>
</dbReference>
<sequence length="114" mass="12557">MFRIDELKKKLENGGLAIGTHVKWREASFSELFAMEGYDYIWIDGEHSTLTLDMVAAQVRAAQANGAAAFYRVPWNDPVLVKPVLEIGVDGVIFPFIRTAKEAAAAVAACKYPP</sequence>
<dbReference type="GO" id="GO:0016832">
    <property type="term" value="F:aldehyde-lyase activity"/>
    <property type="evidence" value="ECO:0007669"/>
    <property type="project" value="TreeGrafter"/>
</dbReference>
<feature type="domain" description="HpcH/HpaI aldolase/citrate lyase" evidence="4">
    <location>
        <begin position="25"/>
        <end position="114"/>
    </location>
</feature>
<dbReference type="Pfam" id="PF03328">
    <property type="entry name" value="HpcH_HpaI"/>
    <property type="match status" value="1"/>
</dbReference>
<evidence type="ECO:0000313" key="5">
    <source>
        <dbReference type="EMBL" id="TCL44203.1"/>
    </source>
</evidence>
<evidence type="ECO:0000256" key="3">
    <source>
        <dbReference type="ARBA" id="ARBA00023239"/>
    </source>
</evidence>
<organism evidence="5 6">
    <name type="scientific">Harryflintia acetispora</name>
    <dbReference type="NCBI Taxonomy" id="1849041"/>
    <lineage>
        <taxon>Bacteria</taxon>
        <taxon>Bacillati</taxon>
        <taxon>Bacillota</taxon>
        <taxon>Clostridia</taxon>
        <taxon>Eubacteriales</taxon>
        <taxon>Oscillospiraceae</taxon>
        <taxon>Harryflintia</taxon>
    </lineage>
</organism>
<keyword evidence="2" id="KW-0479">Metal-binding</keyword>
<comment type="caution">
    <text evidence="5">The sequence shown here is derived from an EMBL/GenBank/DDBJ whole genome shotgun (WGS) entry which is preliminary data.</text>
</comment>
<dbReference type="InterPro" id="IPR005000">
    <property type="entry name" value="Aldolase/citrate-lyase_domain"/>
</dbReference>
<dbReference type="Gene3D" id="3.20.20.60">
    <property type="entry name" value="Phosphoenolpyruvate-binding domains"/>
    <property type="match status" value="1"/>
</dbReference>
<dbReference type="RefSeq" id="WP_286170748.1">
    <property type="nucleotide sequence ID" value="NZ_SLUK01000003.1"/>
</dbReference>
<evidence type="ECO:0000256" key="2">
    <source>
        <dbReference type="ARBA" id="ARBA00022723"/>
    </source>
</evidence>
<dbReference type="PANTHER" id="PTHR30502:SF0">
    <property type="entry name" value="PHOSPHOENOLPYRUVATE CARBOXYLASE FAMILY PROTEIN"/>
    <property type="match status" value="1"/>
</dbReference>
<keyword evidence="3 5" id="KW-0456">Lyase</keyword>
<dbReference type="InterPro" id="IPR040442">
    <property type="entry name" value="Pyrv_kinase-like_dom_sf"/>
</dbReference>
<dbReference type="EMBL" id="SLUK01000003">
    <property type="protein sequence ID" value="TCL44203.1"/>
    <property type="molecule type" value="Genomic_DNA"/>
</dbReference>
<proteinExistence type="inferred from homology"/>
<dbReference type="GO" id="GO:0005737">
    <property type="term" value="C:cytoplasm"/>
    <property type="evidence" value="ECO:0007669"/>
    <property type="project" value="TreeGrafter"/>
</dbReference>
<dbReference type="PANTHER" id="PTHR30502">
    <property type="entry name" value="2-KETO-3-DEOXY-L-RHAMNONATE ALDOLASE"/>
    <property type="match status" value="1"/>
</dbReference>
<dbReference type="GO" id="GO:0046872">
    <property type="term" value="F:metal ion binding"/>
    <property type="evidence" value="ECO:0007669"/>
    <property type="project" value="UniProtKB-KW"/>
</dbReference>
<gene>
    <name evidence="5" type="ORF">EDD78_103241</name>
</gene>
<accession>A0A9X8UKD7</accession>
<evidence type="ECO:0000259" key="4">
    <source>
        <dbReference type="Pfam" id="PF03328"/>
    </source>
</evidence>
<keyword evidence="6" id="KW-1185">Reference proteome</keyword>
<evidence type="ECO:0000256" key="1">
    <source>
        <dbReference type="ARBA" id="ARBA00005568"/>
    </source>
</evidence>
<dbReference type="InterPro" id="IPR050251">
    <property type="entry name" value="HpcH-HpaI_aldolase"/>
</dbReference>
<feature type="non-terminal residue" evidence="5">
    <location>
        <position position="114"/>
    </location>
</feature>
<evidence type="ECO:0000313" key="6">
    <source>
        <dbReference type="Proteomes" id="UP000294682"/>
    </source>
</evidence>
<name>A0A9X8UKD7_9FIRM</name>